<accession>F8NLQ6</accession>
<dbReference type="GeneID" id="18816248"/>
<dbReference type="GO" id="GO:0005730">
    <property type="term" value="C:nucleolus"/>
    <property type="evidence" value="ECO:0007669"/>
    <property type="project" value="UniProtKB-SubCell"/>
</dbReference>
<comment type="subcellular location">
    <subcellularLocation>
        <location evidence="1">Nucleus</location>
        <location evidence="1">Nucleolus</location>
    </subcellularLocation>
</comment>
<dbReference type="EMBL" id="GL945430">
    <property type="protein sequence ID" value="EGO28608.1"/>
    <property type="molecule type" value="Genomic_DNA"/>
</dbReference>
<evidence type="ECO:0000313" key="6">
    <source>
        <dbReference type="EMBL" id="EGO28608.1"/>
    </source>
</evidence>
<proteinExistence type="inferred from homology"/>
<comment type="similarity">
    <text evidence="2">Belongs to the eukaryotic RPA49/POLR1E RNA polymerase subunit family.</text>
</comment>
<evidence type="ECO:0000256" key="5">
    <source>
        <dbReference type="ARBA" id="ARBA00023242"/>
    </source>
</evidence>
<keyword evidence="4" id="KW-0804">Transcription</keyword>
<dbReference type="GO" id="GO:0000428">
    <property type="term" value="C:DNA-directed RNA polymerase complex"/>
    <property type="evidence" value="ECO:0007669"/>
    <property type="project" value="UniProtKB-KW"/>
</dbReference>
<protein>
    <recommendedName>
        <fullName evidence="7">RNA polymerase I associated factor, A49-like protein</fullName>
    </recommendedName>
</protein>
<evidence type="ECO:0000256" key="4">
    <source>
        <dbReference type="ARBA" id="ARBA00023163"/>
    </source>
</evidence>
<evidence type="ECO:0000256" key="3">
    <source>
        <dbReference type="ARBA" id="ARBA00022478"/>
    </source>
</evidence>
<dbReference type="HOGENOM" id="CLU_034953_2_1_1"/>
<dbReference type="PANTHER" id="PTHR14440">
    <property type="entry name" value="DNA-DIRECTED RNA POLYMERASE I SUBUNIT RPA49"/>
    <property type="match status" value="1"/>
</dbReference>
<reference evidence="6" key="1">
    <citation type="submission" date="2011-04" db="EMBL/GenBank/DDBJ databases">
        <title>Evolution of plant cell wall degrading machinery underlies the functional diversity of forest fungi.</title>
        <authorList>
            <consortium name="US DOE Joint Genome Institute (JGI-PGF)"/>
            <person name="Eastwood D.C."/>
            <person name="Floudas D."/>
            <person name="Binder M."/>
            <person name="Majcherczyk A."/>
            <person name="Schneider P."/>
            <person name="Aerts A."/>
            <person name="Asiegbu F.O."/>
            <person name="Baker S.E."/>
            <person name="Barry K."/>
            <person name="Bendiksby M."/>
            <person name="Blumentritt M."/>
            <person name="Coutinho P.M."/>
            <person name="Cullen D."/>
            <person name="Cullen D."/>
            <person name="Gathman A."/>
            <person name="Goodell B."/>
            <person name="Henrissat B."/>
            <person name="Ihrmark K."/>
            <person name="Kauserud H."/>
            <person name="Kohler A."/>
            <person name="LaButti K."/>
            <person name="Lapidus A."/>
            <person name="Lavin J.L."/>
            <person name="Lee Y.-H."/>
            <person name="Lindquist E."/>
            <person name="Lilly W."/>
            <person name="Lucas S."/>
            <person name="Morin E."/>
            <person name="Murat C."/>
            <person name="Oguiza J.A."/>
            <person name="Park J."/>
            <person name="Pisabarro A.G."/>
            <person name="Riley R."/>
            <person name="Rosling A."/>
            <person name="Salamov A."/>
            <person name="Schmidt O."/>
            <person name="Schmutz J."/>
            <person name="Skrede I."/>
            <person name="Stenlid J."/>
            <person name="Wiebenga A."/>
            <person name="Xie X."/>
            <person name="Kues U."/>
            <person name="Hibbett D.S."/>
            <person name="Hoffmeister D."/>
            <person name="Hogberg N."/>
            <person name="Martin F."/>
            <person name="Grigoriev I.V."/>
            <person name="Watkinson S.C."/>
        </authorList>
    </citation>
    <scope>NUCLEOTIDE SEQUENCE</scope>
    <source>
        <strain evidence="6">S7.9</strain>
    </source>
</reference>
<keyword evidence="3" id="KW-0240">DNA-directed RNA polymerase</keyword>
<sequence length="440" mass="48221">MAVAVAFSYVRKPPSMASTSSKKRKRGSDDVGKVTFEVSETLTSQAGPVLVNFPSIKPPQNTPFVRYKINNKGSGNDDTAVHADDKIIVAGETNSVEFFSSDETQRASAGCRYLVGVHNKQTGVTTLRPAPLHILTQQVKALKRLEPAAVSSMQRLEARAALGETFGTKKAKAAIKARERNKVDAAAMEGVAGHLQDRIEQNTMALPTQEEAKATADSARLIPPYNPDAFDAEGVYPLHNVIPEVEWRALSTSALIAANDDQNRVALLPYQRSSWVNQHLRVVFSASTPKKSDIKILLYIAAMLAFRASTFKRIDKQAVHEKLHGVPSVIIDGLLSRFTETARGSTDAQTTTQTQTTILTYMFALCLRVDDFSTDTTLIAADLSQPVTKINTLFRSLGCKIEKATQTDLKRLGLPNSASETKRAVLRMPLTFPQARLKRR</sequence>
<dbReference type="InterPro" id="IPR009668">
    <property type="entry name" value="RNA_pol-assoc_fac_A49-like"/>
</dbReference>
<organism>
    <name type="scientific">Serpula lacrymans var. lacrymans (strain S7.9)</name>
    <name type="common">Dry rot fungus</name>
    <dbReference type="NCBI Taxonomy" id="578457"/>
    <lineage>
        <taxon>Eukaryota</taxon>
        <taxon>Fungi</taxon>
        <taxon>Dikarya</taxon>
        <taxon>Basidiomycota</taxon>
        <taxon>Agaricomycotina</taxon>
        <taxon>Agaricomycetes</taxon>
        <taxon>Agaricomycetidae</taxon>
        <taxon>Boletales</taxon>
        <taxon>Coniophorineae</taxon>
        <taxon>Serpulaceae</taxon>
        <taxon>Serpula</taxon>
    </lineage>
</organism>
<gene>
    <name evidence="6" type="ORF">SERLADRAFT_446040</name>
</gene>
<dbReference type="KEGG" id="sla:SERLADRAFT_446040"/>
<dbReference type="GO" id="GO:0003677">
    <property type="term" value="F:DNA binding"/>
    <property type="evidence" value="ECO:0007669"/>
    <property type="project" value="InterPro"/>
</dbReference>
<dbReference type="AlphaFoldDB" id="F8NLQ6"/>
<evidence type="ECO:0000256" key="2">
    <source>
        <dbReference type="ARBA" id="ARBA00009430"/>
    </source>
</evidence>
<dbReference type="GO" id="GO:0006351">
    <property type="term" value="P:DNA-templated transcription"/>
    <property type="evidence" value="ECO:0007669"/>
    <property type="project" value="InterPro"/>
</dbReference>
<name>F8NLQ6_SERL9</name>
<keyword evidence="5" id="KW-0539">Nucleus</keyword>
<dbReference type="Pfam" id="PF06870">
    <property type="entry name" value="RNA_pol_I_A49"/>
    <property type="match status" value="1"/>
</dbReference>
<evidence type="ECO:0000256" key="1">
    <source>
        <dbReference type="ARBA" id="ARBA00004604"/>
    </source>
</evidence>
<dbReference type="OrthoDB" id="532500at2759"/>
<dbReference type="RefSeq" id="XP_007314807.1">
    <property type="nucleotide sequence ID" value="XM_007314745.1"/>
</dbReference>
<dbReference type="Proteomes" id="UP000008064">
    <property type="component" value="Unassembled WGS sequence"/>
</dbReference>
<evidence type="ECO:0008006" key="7">
    <source>
        <dbReference type="Google" id="ProtNLM"/>
    </source>
</evidence>